<proteinExistence type="predicted"/>
<dbReference type="AlphaFoldDB" id="A0A5C6D3S2"/>
<protein>
    <recommendedName>
        <fullName evidence="5">F5/8 type C domain protein</fullName>
    </recommendedName>
</protein>
<evidence type="ECO:0000313" key="3">
    <source>
        <dbReference type="EMBL" id="TWU30431.1"/>
    </source>
</evidence>
<dbReference type="RefSeq" id="WP_146448670.1">
    <property type="nucleotide sequence ID" value="NZ_SJPS01000001.1"/>
</dbReference>
<dbReference type="OrthoDB" id="242770at2"/>
<keyword evidence="1" id="KW-0812">Transmembrane</keyword>
<name>A0A5C6D3S2_9BACT</name>
<feature type="signal peptide" evidence="2">
    <location>
        <begin position="1"/>
        <end position="21"/>
    </location>
</feature>
<evidence type="ECO:0000256" key="2">
    <source>
        <dbReference type="SAM" id="SignalP"/>
    </source>
</evidence>
<feature type="transmembrane region" description="Helical" evidence="1">
    <location>
        <begin position="432"/>
        <end position="451"/>
    </location>
</feature>
<dbReference type="EMBL" id="SJPS01000001">
    <property type="protein sequence ID" value="TWU30431.1"/>
    <property type="molecule type" value="Genomic_DNA"/>
</dbReference>
<organism evidence="3 4">
    <name type="scientific">Bythopirellula polymerisocia</name>
    <dbReference type="NCBI Taxonomy" id="2528003"/>
    <lineage>
        <taxon>Bacteria</taxon>
        <taxon>Pseudomonadati</taxon>
        <taxon>Planctomycetota</taxon>
        <taxon>Planctomycetia</taxon>
        <taxon>Pirellulales</taxon>
        <taxon>Lacipirellulaceae</taxon>
        <taxon>Bythopirellula</taxon>
    </lineage>
</organism>
<feature type="chain" id="PRO_5023080861" description="F5/8 type C domain protein" evidence="2">
    <location>
        <begin position="22"/>
        <end position="463"/>
    </location>
</feature>
<keyword evidence="1" id="KW-0472">Membrane</keyword>
<evidence type="ECO:0008006" key="5">
    <source>
        <dbReference type="Google" id="ProtNLM"/>
    </source>
</evidence>
<keyword evidence="2" id="KW-0732">Signal</keyword>
<comment type="caution">
    <text evidence="3">The sequence shown here is derived from an EMBL/GenBank/DDBJ whole genome shotgun (WGS) entry which is preliminary data.</text>
</comment>
<gene>
    <name evidence="3" type="ORF">Pla144_12170</name>
</gene>
<evidence type="ECO:0000313" key="4">
    <source>
        <dbReference type="Proteomes" id="UP000318437"/>
    </source>
</evidence>
<sequence precursor="true">MRKRWLAAMLGSLLLVTPASAENQLRFTKPIEFAPLETEELVAAQLDSDIYAATRAGYPDLRVLKGSEEEAAFLVRKTTTKVGRKVKQVWTAEDISLHPLDDGGLEITFRIDLEKHPEQPQGIRLITPLRNFEHRVRIESSADGKIWQPLVEDGLIFDYSQFMDVRNLSIELPTSQGKERSWIRITIENVTQEQQSQLLELSRNLSGDEETSRTERQTIKRQPFRIDRIELWHDEMRLDTVRNKRVVYPLTVERIEQDSEAHETLVYLKSRREPLTRLTLDTADRNFSRSARVEVRRDISEKESWQAIGTANLTHLDFRSLKRKSLSINFPEHRETEYRLVIENRDSPPLGVKNVTARGNAYEVVFLAAPKVDYRLAYDSKTLDPPNFDTVALSASLKEGFAPVDATLGEAVESDVAPEPGEPLLKRILNDGPVLTAIIAVLVVLLAVGLYRATRNLDGVGEP</sequence>
<evidence type="ECO:0000256" key="1">
    <source>
        <dbReference type="SAM" id="Phobius"/>
    </source>
</evidence>
<dbReference type="Proteomes" id="UP000318437">
    <property type="component" value="Unassembled WGS sequence"/>
</dbReference>
<keyword evidence="1" id="KW-1133">Transmembrane helix</keyword>
<accession>A0A5C6D3S2</accession>
<reference evidence="3 4" key="1">
    <citation type="submission" date="2019-02" db="EMBL/GenBank/DDBJ databases">
        <title>Deep-cultivation of Planctomycetes and their phenomic and genomic characterization uncovers novel biology.</title>
        <authorList>
            <person name="Wiegand S."/>
            <person name="Jogler M."/>
            <person name="Boedeker C."/>
            <person name="Pinto D."/>
            <person name="Vollmers J."/>
            <person name="Rivas-Marin E."/>
            <person name="Kohn T."/>
            <person name="Peeters S.H."/>
            <person name="Heuer A."/>
            <person name="Rast P."/>
            <person name="Oberbeckmann S."/>
            <person name="Bunk B."/>
            <person name="Jeske O."/>
            <person name="Meyerdierks A."/>
            <person name="Storesund J.E."/>
            <person name="Kallscheuer N."/>
            <person name="Luecker S."/>
            <person name="Lage O.M."/>
            <person name="Pohl T."/>
            <person name="Merkel B.J."/>
            <person name="Hornburger P."/>
            <person name="Mueller R.-W."/>
            <person name="Bruemmer F."/>
            <person name="Labrenz M."/>
            <person name="Spormann A.M."/>
            <person name="Op Den Camp H."/>
            <person name="Overmann J."/>
            <person name="Amann R."/>
            <person name="Jetten M.S.M."/>
            <person name="Mascher T."/>
            <person name="Medema M.H."/>
            <person name="Devos D.P."/>
            <person name="Kaster A.-K."/>
            <person name="Ovreas L."/>
            <person name="Rohde M."/>
            <person name="Galperin M.Y."/>
            <person name="Jogler C."/>
        </authorList>
    </citation>
    <scope>NUCLEOTIDE SEQUENCE [LARGE SCALE GENOMIC DNA]</scope>
    <source>
        <strain evidence="3 4">Pla144</strain>
    </source>
</reference>
<dbReference type="InterPro" id="IPR025060">
    <property type="entry name" value="DUF3999"/>
</dbReference>
<keyword evidence="4" id="KW-1185">Reference proteome</keyword>
<dbReference type="Pfam" id="PF13163">
    <property type="entry name" value="DUF3999"/>
    <property type="match status" value="1"/>
</dbReference>